<dbReference type="STRING" id="697329.Rumal_0180"/>
<dbReference type="KEGG" id="ral:Rumal_0180"/>
<evidence type="ECO:0000313" key="2">
    <source>
        <dbReference type="Proteomes" id="UP000006919"/>
    </source>
</evidence>
<dbReference type="EMBL" id="CP002403">
    <property type="protein sequence ID" value="ADU20737.1"/>
    <property type="molecule type" value="Genomic_DNA"/>
</dbReference>
<organism evidence="1 2">
    <name type="scientific">Ruminococcus albus (strain ATCC 27210 / DSM 20455 / JCM 14654 / NCDO 2250 / 7)</name>
    <dbReference type="NCBI Taxonomy" id="697329"/>
    <lineage>
        <taxon>Bacteria</taxon>
        <taxon>Bacillati</taxon>
        <taxon>Bacillota</taxon>
        <taxon>Clostridia</taxon>
        <taxon>Eubacteriales</taxon>
        <taxon>Oscillospiraceae</taxon>
        <taxon>Ruminococcus</taxon>
    </lineage>
</organism>
<name>E6UCE5_RUMA7</name>
<dbReference type="HOGENOM" id="CLU_255432_0_0_9"/>
<reference evidence="1 2" key="1">
    <citation type="journal article" date="2011" name="J. Bacteriol.">
        <title>Complete genome of the cellulolytic ruminal bacterium Ruminococcus albus 7.</title>
        <authorList>
            <person name="Suen G."/>
            <person name="Stevenson D.M."/>
            <person name="Bruce D.C."/>
            <person name="Chertkov O."/>
            <person name="Copeland A."/>
            <person name="Cheng J.F."/>
            <person name="Detter C."/>
            <person name="Detter J.C."/>
            <person name="Goodwin L.A."/>
            <person name="Han C.S."/>
            <person name="Hauser L.J."/>
            <person name="Ivanova N.N."/>
            <person name="Kyrpides N.C."/>
            <person name="Land M.L."/>
            <person name="Lapidus A."/>
            <person name="Lucas S."/>
            <person name="Ovchinnikova G."/>
            <person name="Pitluck S."/>
            <person name="Tapia R."/>
            <person name="Woyke T."/>
            <person name="Boyum J."/>
            <person name="Mead D."/>
            <person name="Weimer P.J."/>
        </authorList>
    </citation>
    <scope>NUCLEOTIDE SEQUENCE [LARGE SCALE GENOMIC DNA]</scope>
    <source>
        <strain evidence="2">ATCC 27210 / DSM 20455 / JCM 14654 / NCDO 2250 / 7</strain>
    </source>
</reference>
<accession>E6UCE5</accession>
<sequence length="1383" mass="153235">MPSSITPDSATTNAPILGLFGVVGGYIDTDTTGWSAPERSVYDVVLEDITIDNKDPLDGQALAGIAAGYVNGVMENVKVEGTSTITNASGISAMSFGNDGNETRTALSDHALAGYCTEPYRELMKREDVKVYDPTVEISNLANYSEIGQGSAWGNTIDMKTMYDRLLDIYTPLEDDNSALARYPSSLLVTVDRTGESEVRTEEILQLGDEVPTVGGQQVLNYNNDFSSYSFIRRTDTHDFMYLYGASQQSANRTVTTTTRFIERAFRIHQDSNYLRFGGTGFTNTTAASDATCWIIDGNGRIYTVVQNVNTYTRFFLVNDGNTLGYREVAANAVIPNTVTEWTIDSTSISDNGYYLNYDGTWKLVQQVTITDAPENGDPHFMTVENGAVQNTNDPTETIMWKKTVIDTVNNKVRFTLSCKSGNNTYYLNQADGELVLTTSAASPTLWSFKEAVIGNQAEDNEPAKIYTVIEGDEEGNGYALYYDEEEDNWFLTDFQETASGSGIGNEWGVSIPMQEMYTNLKYIKEHFATDSQYVSSKTIVIDDSTGEKTEREEDRIYSNLATSTYGSETTNRRTYVQNGLGEFTFTHRTNLSGNPYLYLTDETNTTTNSATVKYVHLLDETQSAHYIKVGSNYLTLNSNHNGFTSSDEAAATKWVIDGSGHIYVDVEGTTSVERRYVNVSGGILTATNTASTTWTYDDVNNRLYCTSGGNTYYLAYGNGWKATTQEELYHLTNGSGSYLTVENGKLVTTQTPDVWTPTAGGYTIEKNGTQYSVESNGTLTGAMFIHDGNNYMTSTLANTTGQSNASTWYFSGSSSPIYTVSGGTTLYLNKTGNNTLQVGTNNNPTVWTIDMENNEIRSGDWYVFRSGNQWTLKRKNTNVISDGGTNYVRIDANGTPVNTTDIDQASDFVPSNNGSTLTVYANNTTYVFTVDGNGRILRGDKMLYFEGDDWRLTEPTYTVITDGNGHYLNYNGSGINNSNDQYTATHWMTQNINNGFTISNGSVYLRGYREGRNYVIYNTYTYNLGTRDSESDSNTDTTTWNNDNNGLYVTIANTKYYLNYSNSGWTTLSANSGNAVVQTITPTNNATRTPITYSPVTAFTANTIAYTASEIGETTVKIADTTYRPFTVTMGSEPVGQTYFPLQINVDSSKTGADRFSVNPLNTGYVISGHLDSTNGGDIRVSEYTKSDNITKSLKDNNTALDPTKVRTFMGGTNRTLSAYGLDNFVKYDETSTKFNETIKGDSSVYGLHFMDASISIDDLVTAPSVTINETVYENYQLPKDSIDFRLKDKGYINFLAGTYFSGNDSFFSLHKIERDADNNITSIKEIKDIYGTGKRRDPYIYKFSNNDYESWVYYRSGNVKEHNVYNSISELPDGYESIFNT</sequence>
<protein>
    <submittedName>
        <fullName evidence="1">Uncharacterized protein</fullName>
    </submittedName>
</protein>
<evidence type="ECO:0000313" key="1">
    <source>
        <dbReference type="EMBL" id="ADU20737.1"/>
    </source>
</evidence>
<dbReference type="RefSeq" id="WP_013496929.1">
    <property type="nucleotide sequence ID" value="NC_014833.1"/>
</dbReference>
<dbReference type="OrthoDB" id="1817605at2"/>
<dbReference type="Proteomes" id="UP000006919">
    <property type="component" value="Chromosome"/>
</dbReference>
<dbReference type="eggNOG" id="ENOG503255X">
    <property type="taxonomic scope" value="Bacteria"/>
</dbReference>
<proteinExistence type="predicted"/>
<gene>
    <name evidence="1" type="ordered locus">Rumal_0180</name>
</gene>